<gene>
    <name evidence="1" type="ORF">CLCR_00984</name>
</gene>
<name>A0A1C1D0Y7_9EURO</name>
<protein>
    <submittedName>
        <fullName evidence="1">Uncharacterized protein</fullName>
    </submittedName>
</protein>
<dbReference type="AlphaFoldDB" id="A0A1C1D0Y7"/>
<sequence length="105" mass="11758">MYFPSLAMIDAAAIVLALALVVPVLPYVEKQFPSTRYHALPQSKVGDLKLKHWTQTQAETEIHGSDGRVPVALVGHIPYGEQRHDEDYHIRLVLHHTAKSTIILP</sequence>
<proteinExistence type="predicted"/>
<accession>A0A1C1D0Y7</accession>
<keyword evidence="2" id="KW-1185">Reference proteome</keyword>
<comment type="caution">
    <text evidence="1">The sequence shown here is derived from an EMBL/GenBank/DDBJ whole genome shotgun (WGS) entry which is preliminary data.</text>
</comment>
<evidence type="ECO:0000313" key="2">
    <source>
        <dbReference type="Proteomes" id="UP000094526"/>
    </source>
</evidence>
<dbReference type="Proteomes" id="UP000094526">
    <property type="component" value="Unassembled WGS sequence"/>
</dbReference>
<dbReference type="EMBL" id="LGRB01000004">
    <property type="protein sequence ID" value="OCT54513.1"/>
    <property type="molecule type" value="Genomic_DNA"/>
</dbReference>
<reference evidence="2" key="1">
    <citation type="submission" date="2015-07" db="EMBL/GenBank/DDBJ databases">
        <authorList>
            <person name="Teixeira M.M."/>
            <person name="Souza R.C."/>
            <person name="Almeida L.G."/>
            <person name="Vicente V.A."/>
            <person name="de Hoog S."/>
            <person name="Bocca A.L."/>
            <person name="de Almeida S.R."/>
            <person name="Vasconcelos A.T."/>
            <person name="Felipe M.S."/>
        </authorList>
    </citation>
    <scope>NUCLEOTIDE SEQUENCE [LARGE SCALE GENOMIC DNA]</scope>
    <source>
        <strain evidence="2">KSF</strain>
    </source>
</reference>
<organism evidence="1 2">
    <name type="scientific">Cladophialophora carrionii</name>
    <dbReference type="NCBI Taxonomy" id="86049"/>
    <lineage>
        <taxon>Eukaryota</taxon>
        <taxon>Fungi</taxon>
        <taxon>Dikarya</taxon>
        <taxon>Ascomycota</taxon>
        <taxon>Pezizomycotina</taxon>
        <taxon>Eurotiomycetes</taxon>
        <taxon>Chaetothyriomycetidae</taxon>
        <taxon>Chaetothyriales</taxon>
        <taxon>Herpotrichiellaceae</taxon>
        <taxon>Cladophialophora</taxon>
    </lineage>
</organism>
<evidence type="ECO:0000313" key="1">
    <source>
        <dbReference type="EMBL" id="OCT54513.1"/>
    </source>
</evidence>
<dbReference type="VEuPathDB" id="FungiDB:CLCR_00984"/>